<protein>
    <submittedName>
        <fullName evidence="1">Uncharacterized protein</fullName>
    </submittedName>
</protein>
<dbReference type="EMBL" id="KL597409">
    <property type="protein sequence ID" value="KER18979.1"/>
    <property type="molecule type" value="Genomic_DNA"/>
</dbReference>
<feature type="non-terminal residue" evidence="1">
    <location>
        <position position="106"/>
    </location>
</feature>
<gene>
    <name evidence="1" type="ORF">T265_15719</name>
</gene>
<dbReference type="AlphaFoldDB" id="A0A074ZUU5"/>
<dbReference type="KEGG" id="ovi:T265_15719"/>
<evidence type="ECO:0000313" key="2">
    <source>
        <dbReference type="Proteomes" id="UP000054324"/>
    </source>
</evidence>
<organism evidence="1 2">
    <name type="scientific">Opisthorchis viverrini</name>
    <name type="common">Southeast Asian liver fluke</name>
    <dbReference type="NCBI Taxonomy" id="6198"/>
    <lineage>
        <taxon>Eukaryota</taxon>
        <taxon>Metazoa</taxon>
        <taxon>Spiralia</taxon>
        <taxon>Lophotrochozoa</taxon>
        <taxon>Platyhelminthes</taxon>
        <taxon>Trematoda</taxon>
        <taxon>Digenea</taxon>
        <taxon>Opisthorchiida</taxon>
        <taxon>Opisthorchiata</taxon>
        <taxon>Opisthorchiidae</taxon>
        <taxon>Opisthorchis</taxon>
    </lineage>
</organism>
<keyword evidence="2" id="KW-1185">Reference proteome</keyword>
<sequence length="106" mass="12359">MSGDCLSTEPTIEDHILRMFESDFSEKDKEIVKITEQSVSLLNGHYQLPLPWNVDRENLPSNLDVAEKRISYLTVREESWFGRTNRMNVIKISMRFVPGYGTEYSK</sequence>
<dbReference type="GeneID" id="20329884"/>
<name>A0A074ZUU5_OPIVI</name>
<dbReference type="CTD" id="20329884"/>
<accession>A0A074ZUU5</accession>
<dbReference type="Proteomes" id="UP000054324">
    <property type="component" value="Unassembled WGS sequence"/>
</dbReference>
<evidence type="ECO:0000313" key="1">
    <source>
        <dbReference type="EMBL" id="KER18979.1"/>
    </source>
</evidence>
<dbReference type="OrthoDB" id="10232352at2759"/>
<proteinExistence type="predicted"/>
<dbReference type="RefSeq" id="XP_009177273.1">
    <property type="nucleotide sequence ID" value="XM_009179009.1"/>
</dbReference>
<reference evidence="1 2" key="1">
    <citation type="submission" date="2013-11" db="EMBL/GenBank/DDBJ databases">
        <title>Opisthorchis viverrini - life in the bile duct.</title>
        <authorList>
            <person name="Young N.D."/>
            <person name="Nagarajan N."/>
            <person name="Lin S.J."/>
            <person name="Korhonen P.K."/>
            <person name="Jex A.R."/>
            <person name="Hall R.S."/>
            <person name="Safavi-Hemami H."/>
            <person name="Kaewkong W."/>
            <person name="Bertrand D."/>
            <person name="Gao S."/>
            <person name="Seet Q."/>
            <person name="Wongkham S."/>
            <person name="Teh B.T."/>
            <person name="Wongkham C."/>
            <person name="Intapan P.M."/>
            <person name="Maleewong W."/>
            <person name="Yang X."/>
            <person name="Hu M."/>
            <person name="Wang Z."/>
            <person name="Hofmann A."/>
            <person name="Sternberg P.W."/>
            <person name="Tan P."/>
            <person name="Wang J."/>
            <person name="Gasser R.B."/>
        </authorList>
    </citation>
    <scope>NUCLEOTIDE SEQUENCE [LARGE SCALE GENOMIC DNA]</scope>
</reference>